<dbReference type="EMBL" id="JARK01000510">
    <property type="protein sequence ID" value="EYC36305.1"/>
    <property type="molecule type" value="Genomic_DNA"/>
</dbReference>
<dbReference type="STRING" id="53326.A0A016W9J5"/>
<keyword evidence="5" id="KW-1185">Reference proteome</keyword>
<dbReference type="PANTHER" id="PTHR32083:SF48">
    <property type="entry name" value="TRANS-GOLGI NETWORK-LOCALIZED SYP41-INTERACTING PROTEIN 1"/>
    <property type="match status" value="1"/>
</dbReference>
<sequence length="629" mass="70089">MNLSWANQFAKTALKTAQQKIDSVLDIRPEDAVVSPSTEEGLGDESLVAGVTQISEPDEVTAPTPSSSSAVGEGWANAWNSLSSDRDLVVDSEPNPIRDECPQTSATLFDHSPSSNSSDGPDLGQSPQKSGDCEEIKRIEVDTVEDSVYVDVDLSVPTPEDNQLASSSNTVQEEKILPPLPDIVRRNSHQDDSLTVASSDIEVIRNVDACSIASSRPATDHMPFHILTYKNESAESFRAQLLHAEQRRNELKAANDTLQSNNVQLQQRIVVLNQQHVSLKKELDAKKTELEDLLNEGRRLSDHSGKQAREIRRLRSELAELEKVKAERKRLKDEKLRAEETIELQKEEISSLKGMVKQLESNVEQIVKEQSMRAATTEVAQKHVLEQSKLVADLERQLDEARSQIDDLTSHNEKLAKETELIQSANWSERLAGERANETAATISAELQEARAHMERLNSQLKSTESRLEVVLSERNNVAQSISQANMPLLEEISSLKQALHREQQASEEADVKMRMNKRELDLVSEQLQKLKEKNDSLVASHLQELTVVNQKVQHLELELARVLKDHDASLSELKSARAADASALEGLREEKAVLVEECRTLRSSLNEQINAANMEENILEGPLDGIML</sequence>
<evidence type="ECO:0008006" key="6">
    <source>
        <dbReference type="Google" id="ProtNLM"/>
    </source>
</evidence>
<dbReference type="AlphaFoldDB" id="A0A016W9J5"/>
<evidence type="ECO:0000256" key="2">
    <source>
        <dbReference type="SAM" id="Coils"/>
    </source>
</evidence>
<keyword evidence="1 2" id="KW-0175">Coiled coil</keyword>
<name>A0A016W9J5_9BILA</name>
<evidence type="ECO:0000256" key="3">
    <source>
        <dbReference type="SAM" id="MobiDB-lite"/>
    </source>
</evidence>
<dbReference type="Proteomes" id="UP000024635">
    <property type="component" value="Unassembled WGS sequence"/>
</dbReference>
<proteinExistence type="predicted"/>
<feature type="coiled-coil region" evidence="2">
    <location>
        <begin position="514"/>
        <end position="541"/>
    </location>
</feature>
<evidence type="ECO:0000313" key="4">
    <source>
        <dbReference type="EMBL" id="EYC36305.1"/>
    </source>
</evidence>
<feature type="region of interest" description="Disordered" evidence="3">
    <location>
        <begin position="86"/>
        <end position="132"/>
    </location>
</feature>
<dbReference type="OrthoDB" id="74178at2759"/>
<gene>
    <name evidence="4" type="primary">Acey_s0910.g3004</name>
    <name evidence="4" type="ORF">Y032_0910g3004</name>
</gene>
<evidence type="ECO:0000313" key="5">
    <source>
        <dbReference type="Proteomes" id="UP000024635"/>
    </source>
</evidence>
<feature type="region of interest" description="Disordered" evidence="3">
    <location>
        <begin position="34"/>
        <end position="73"/>
    </location>
</feature>
<dbReference type="PANTHER" id="PTHR32083">
    <property type="entry name" value="CILIA AND FLAGELLA-ASSOCIATED PROTEIN 58-RELATED"/>
    <property type="match status" value="1"/>
</dbReference>
<comment type="caution">
    <text evidence="4">The sequence shown here is derived from an EMBL/GenBank/DDBJ whole genome shotgun (WGS) entry which is preliminary data.</text>
</comment>
<dbReference type="GO" id="GO:0005856">
    <property type="term" value="C:cytoskeleton"/>
    <property type="evidence" value="ECO:0007669"/>
    <property type="project" value="TreeGrafter"/>
</dbReference>
<evidence type="ECO:0000256" key="1">
    <source>
        <dbReference type="ARBA" id="ARBA00023054"/>
    </source>
</evidence>
<accession>A0A016W9J5</accession>
<feature type="compositionally biased region" description="Polar residues" evidence="3">
    <location>
        <begin position="102"/>
        <end position="129"/>
    </location>
</feature>
<reference evidence="5" key="1">
    <citation type="journal article" date="2015" name="Nat. Genet.">
        <title>The genome and transcriptome of the zoonotic hookworm Ancylostoma ceylanicum identify infection-specific gene families.</title>
        <authorList>
            <person name="Schwarz E.M."/>
            <person name="Hu Y."/>
            <person name="Antoshechkin I."/>
            <person name="Miller M.M."/>
            <person name="Sternberg P.W."/>
            <person name="Aroian R.V."/>
        </authorList>
    </citation>
    <scope>NUCLEOTIDE SEQUENCE</scope>
    <source>
        <strain evidence="5">HY135</strain>
    </source>
</reference>
<feature type="coiled-coil region" evidence="2">
    <location>
        <begin position="585"/>
        <end position="616"/>
    </location>
</feature>
<organism evidence="4 5">
    <name type="scientific">Ancylostoma ceylanicum</name>
    <dbReference type="NCBI Taxonomy" id="53326"/>
    <lineage>
        <taxon>Eukaryota</taxon>
        <taxon>Metazoa</taxon>
        <taxon>Ecdysozoa</taxon>
        <taxon>Nematoda</taxon>
        <taxon>Chromadorea</taxon>
        <taxon>Rhabditida</taxon>
        <taxon>Rhabditina</taxon>
        <taxon>Rhabditomorpha</taxon>
        <taxon>Strongyloidea</taxon>
        <taxon>Ancylostomatidae</taxon>
        <taxon>Ancylostomatinae</taxon>
        <taxon>Ancylostoma</taxon>
    </lineage>
</organism>
<protein>
    <recommendedName>
        <fullName evidence="6">TATA element modulatory factor 1 TATA binding domain-containing protein</fullName>
    </recommendedName>
</protein>
<feature type="coiled-coil region" evidence="2">
    <location>
        <begin position="234"/>
        <end position="474"/>
    </location>
</feature>